<comment type="function">
    <text evidence="7">Component of the signal recognition particle (SRP) complex, a ribonucleoprotein complex that mediates the cotranslational targeting of secretory and membrane proteins to the endoplasmic reticulum (ER). SRP9 together with SRP14 and the Alu portion of the SRP RNA, constitutes the elongation arrest domain of SRP. The complex of SRP9 and SRP14 is required for SRP RNA binding.</text>
</comment>
<dbReference type="Proteomes" id="UP001162131">
    <property type="component" value="Unassembled WGS sequence"/>
</dbReference>
<comment type="similarity">
    <text evidence="2 7">Belongs to the SRP14 family.</text>
</comment>
<dbReference type="SUPFAM" id="SSF54762">
    <property type="entry name" value="Signal recognition particle alu RNA binding heterodimer, SRP9/14"/>
    <property type="match status" value="1"/>
</dbReference>
<dbReference type="InterPro" id="IPR003210">
    <property type="entry name" value="Signal_recog_particle_SRP14"/>
</dbReference>
<keyword evidence="6 7" id="KW-0687">Ribonucleoprotein</keyword>
<evidence type="ECO:0000256" key="5">
    <source>
        <dbReference type="ARBA" id="ARBA00023135"/>
    </source>
</evidence>
<evidence type="ECO:0000256" key="7">
    <source>
        <dbReference type="RuleBase" id="RU368100"/>
    </source>
</evidence>
<dbReference type="GO" id="GO:0006614">
    <property type="term" value="P:SRP-dependent cotranslational protein targeting to membrane"/>
    <property type="evidence" value="ECO:0007669"/>
    <property type="project" value="UniProtKB-UniRule"/>
</dbReference>
<evidence type="ECO:0000256" key="2">
    <source>
        <dbReference type="ARBA" id="ARBA00010349"/>
    </source>
</evidence>
<dbReference type="EMBL" id="CAJZBQ010000016">
    <property type="protein sequence ID" value="CAG9316666.1"/>
    <property type="molecule type" value="Genomic_DNA"/>
</dbReference>
<comment type="subunit">
    <text evidence="7">Heterodimer with SRP9; binds RNA as heterodimer. Component of a signal recognition particle (SRP) complex that consists of a 7SL RNA molecule of 300 nucleotides and six protein subunits: SRP72, SRP68, SRP54, SRP19, SRP14 and SRP9.</text>
</comment>
<comment type="subcellular location">
    <subcellularLocation>
        <location evidence="1 7">Cytoplasm</location>
    </subcellularLocation>
</comment>
<dbReference type="Gene3D" id="3.30.720.10">
    <property type="entry name" value="Signal recognition particle alu RNA binding heterodimer, srp9/1"/>
    <property type="match status" value="1"/>
</dbReference>
<sequence>MLLDNENFLKRLEQLYQEKGEKGSVWITFKQYDEIWRKGMHRKGKDKIARKEDRQRKNQEGVPLMLLVRAKTDTEKISTKVLPEDVAYFQKVLHNAMLVSMVGKKRLR</sequence>
<proteinExistence type="inferred from homology"/>
<dbReference type="GO" id="GO:0005786">
    <property type="term" value="C:signal recognition particle, endoplasmic reticulum targeting"/>
    <property type="evidence" value="ECO:0007669"/>
    <property type="project" value="UniProtKB-UniRule"/>
</dbReference>
<reference evidence="8" key="1">
    <citation type="submission" date="2021-09" db="EMBL/GenBank/DDBJ databases">
        <authorList>
            <consortium name="AG Swart"/>
            <person name="Singh M."/>
            <person name="Singh A."/>
            <person name="Seah K."/>
            <person name="Emmerich C."/>
        </authorList>
    </citation>
    <scope>NUCLEOTIDE SEQUENCE</scope>
    <source>
        <strain evidence="8">ATCC30299</strain>
    </source>
</reference>
<name>A0AAU9ISG4_9CILI</name>
<dbReference type="Pfam" id="PF02290">
    <property type="entry name" value="SRP14"/>
    <property type="match status" value="1"/>
</dbReference>
<dbReference type="GO" id="GO:0030942">
    <property type="term" value="F:endoplasmic reticulum signal peptide binding"/>
    <property type="evidence" value="ECO:0007669"/>
    <property type="project" value="UniProtKB-UniRule"/>
</dbReference>
<keyword evidence="4 7" id="KW-0694">RNA-binding</keyword>
<keyword evidence="9" id="KW-1185">Reference proteome</keyword>
<dbReference type="GO" id="GO:0008312">
    <property type="term" value="F:7S RNA binding"/>
    <property type="evidence" value="ECO:0007669"/>
    <property type="project" value="UniProtKB-UniRule"/>
</dbReference>
<comment type="caution">
    <text evidence="8">The sequence shown here is derived from an EMBL/GenBank/DDBJ whole genome shotgun (WGS) entry which is preliminary data.</text>
</comment>
<gene>
    <name evidence="8" type="ORF">BSTOLATCC_MIC16774</name>
</gene>
<dbReference type="AlphaFoldDB" id="A0AAU9ISG4"/>
<keyword evidence="3 7" id="KW-0963">Cytoplasm</keyword>
<evidence type="ECO:0000256" key="3">
    <source>
        <dbReference type="ARBA" id="ARBA00022490"/>
    </source>
</evidence>
<dbReference type="PANTHER" id="PTHR12013">
    <property type="entry name" value="SIGNAL RECOGNITION PARTICLE 14 KD PROTEIN"/>
    <property type="match status" value="1"/>
</dbReference>
<dbReference type="InterPro" id="IPR009018">
    <property type="entry name" value="Signal_recog_particle_SRP9/14"/>
</dbReference>
<evidence type="ECO:0000313" key="9">
    <source>
        <dbReference type="Proteomes" id="UP001162131"/>
    </source>
</evidence>
<protein>
    <recommendedName>
        <fullName evidence="7">Signal recognition particle 14 kDa protein</fullName>
        <shortName evidence="7">SRP14</shortName>
    </recommendedName>
</protein>
<evidence type="ECO:0000313" key="8">
    <source>
        <dbReference type="EMBL" id="CAG9316666.1"/>
    </source>
</evidence>
<evidence type="ECO:0000256" key="4">
    <source>
        <dbReference type="ARBA" id="ARBA00022884"/>
    </source>
</evidence>
<keyword evidence="5 7" id="KW-0733">Signal recognition particle</keyword>
<evidence type="ECO:0000256" key="1">
    <source>
        <dbReference type="ARBA" id="ARBA00004496"/>
    </source>
</evidence>
<accession>A0AAU9ISG4</accession>
<evidence type="ECO:0000256" key="6">
    <source>
        <dbReference type="ARBA" id="ARBA00023274"/>
    </source>
</evidence>
<organism evidence="8 9">
    <name type="scientific">Blepharisma stoltei</name>
    <dbReference type="NCBI Taxonomy" id="1481888"/>
    <lineage>
        <taxon>Eukaryota</taxon>
        <taxon>Sar</taxon>
        <taxon>Alveolata</taxon>
        <taxon>Ciliophora</taxon>
        <taxon>Postciliodesmatophora</taxon>
        <taxon>Heterotrichea</taxon>
        <taxon>Heterotrichida</taxon>
        <taxon>Blepharismidae</taxon>
        <taxon>Blepharisma</taxon>
    </lineage>
</organism>